<dbReference type="STRING" id="53468.A0A0R3UBD2"/>
<protein>
    <submittedName>
        <fullName evidence="1">Uncharacterized protein</fullName>
    </submittedName>
</protein>
<dbReference type="AlphaFoldDB" id="A0A0R3UBD2"/>
<dbReference type="InterPro" id="IPR046350">
    <property type="entry name" value="Cystatin_sf"/>
</dbReference>
<dbReference type="EMBL" id="UXSR01001408">
    <property type="protein sequence ID" value="VDD78228.1"/>
    <property type="molecule type" value="Genomic_DNA"/>
</dbReference>
<organism evidence="1 2">
    <name type="scientific">Mesocestoides corti</name>
    <name type="common">Flatworm</name>
    <dbReference type="NCBI Taxonomy" id="53468"/>
    <lineage>
        <taxon>Eukaryota</taxon>
        <taxon>Metazoa</taxon>
        <taxon>Spiralia</taxon>
        <taxon>Lophotrochozoa</taxon>
        <taxon>Platyhelminthes</taxon>
        <taxon>Cestoda</taxon>
        <taxon>Eucestoda</taxon>
        <taxon>Cyclophyllidea</taxon>
        <taxon>Mesocestoididae</taxon>
        <taxon>Mesocestoides</taxon>
    </lineage>
</organism>
<evidence type="ECO:0000313" key="2">
    <source>
        <dbReference type="Proteomes" id="UP000267029"/>
    </source>
</evidence>
<reference evidence="1 2" key="1">
    <citation type="submission" date="2018-10" db="EMBL/GenBank/DDBJ databases">
        <authorList>
            <consortium name="Pathogen Informatics"/>
        </authorList>
    </citation>
    <scope>NUCLEOTIDE SEQUENCE [LARGE SCALE GENOMIC DNA]</scope>
</reference>
<name>A0A0R3UBD2_MESCO</name>
<gene>
    <name evidence="1" type="ORF">MCOS_LOCUS4231</name>
</gene>
<dbReference type="Proteomes" id="UP000267029">
    <property type="component" value="Unassembled WGS sequence"/>
</dbReference>
<evidence type="ECO:0000313" key="1">
    <source>
        <dbReference type="EMBL" id="VDD78228.1"/>
    </source>
</evidence>
<sequence length="186" mass="20917">MPAVVGASAYSPPSAEEKERFTPVVTKYITEKLGKESNIVEIRRIRSQITNVKMYFLEVLHDEGYSQITLREDPKADGVELTVLPELSMSALGGVSEYAPPSAEEKERFTPIIKQYLTQQLRKEPEQVEILAMFSQVVNGKIHFLKVRHDGVVWVIRVDEAPYAEGSTLTVNSHRVSPLTDPMSPF</sequence>
<proteinExistence type="predicted"/>
<dbReference type="Gene3D" id="3.10.450.10">
    <property type="match status" value="1"/>
</dbReference>
<dbReference type="SUPFAM" id="SSF54403">
    <property type="entry name" value="Cystatin/monellin"/>
    <property type="match status" value="1"/>
</dbReference>
<dbReference type="OrthoDB" id="2429551at2759"/>
<keyword evidence="2" id="KW-1185">Reference proteome</keyword>
<accession>A0A0R3UBD2</accession>